<evidence type="ECO:0000256" key="5">
    <source>
        <dbReference type="ARBA" id="ARBA00022454"/>
    </source>
</evidence>
<dbReference type="InterPro" id="IPR022816">
    <property type="entry name" value="Condensin_barren_su2"/>
</dbReference>
<protein>
    <recommendedName>
        <fullName evidence="4">Condensin complex subunit 2</fullName>
    </recommendedName>
</protein>
<sequence length="677" mass="77356">MNVILYQECNISDNAENRRKFKRRALTTAEDENIESSFTDSGTLQNELEFYNNNKLGLENVWSFSLIDTLSALLFNHHKTVNNFIMAGNCLEASSKIYSVRVDSTHSSVLHTLGVLNAQKFRKSQAENVDDCDINQEGEGVGDLDENPKKARRKGKCTTVTKNKETLNACIDTGGLLYQDPVFAKFNSMAGSSQGLMNNILLTTESEHKLRTTFIVCDKPPLPPRDYTEEISLQTYNAHEFSPCDLLFEVQNLENLKLRPLQSGYIIADEPKPTTHNMGHDLNRPYCTGSDNGISFTPQEIREREIRTDNSPFDNVLDRCTAFDMDGECEPIPTITEQPLIDNVTRYELDCLTREERAAINNYRSLRKSATIIEDLPPIDASDLEYSYRPLKEISHFWAGPMHWKFKRVRLASRPHRNVHRKKAKQLAFDELNEKLFVPLDEMYKNRKLNVKKKWDHTKFKLPIDKQLTKDRFSNFTLAPGLALSENSSYKSTLHNINDSRENVRLNGMGEAIDNQFTDDHEDRNGVEDLVCNSFSVFRDEMRLIENNSHNSTILEVPNDFDGASAHVTRVTVPFARRPKVIDMDGLKRICSALLNEQLKNSIGREDVPRHPTLNDERYESGMASFNEIYAQLPKDLSKDVSTSIAFNSILHLANEQGLRLISQEDLTDFKIRKLAD</sequence>
<evidence type="ECO:0000313" key="12">
    <source>
        <dbReference type="Proteomes" id="UP000092445"/>
    </source>
</evidence>
<name>A0A1A9ZP38_GLOPL</name>
<keyword evidence="9" id="KW-0226">DNA condensation</keyword>
<dbReference type="GO" id="GO:0007076">
    <property type="term" value="P:mitotic chromosome condensation"/>
    <property type="evidence" value="ECO:0007669"/>
    <property type="project" value="InterPro"/>
</dbReference>
<dbReference type="GO" id="GO:0005737">
    <property type="term" value="C:cytoplasm"/>
    <property type="evidence" value="ECO:0007669"/>
    <property type="project" value="UniProtKB-SubCell"/>
</dbReference>
<dbReference type="VEuPathDB" id="VectorBase:GPAI020635"/>
<evidence type="ECO:0000313" key="11">
    <source>
        <dbReference type="EnsemblMetazoa" id="GPAI020635-PA"/>
    </source>
</evidence>
<evidence type="ECO:0000256" key="9">
    <source>
        <dbReference type="ARBA" id="ARBA00023067"/>
    </source>
</evidence>
<dbReference type="Proteomes" id="UP000092445">
    <property type="component" value="Unassembled WGS sequence"/>
</dbReference>
<evidence type="ECO:0000256" key="2">
    <source>
        <dbReference type="ARBA" id="ARBA00004496"/>
    </source>
</evidence>
<dbReference type="AlphaFoldDB" id="A0A1A9ZP38"/>
<evidence type="ECO:0000256" key="4">
    <source>
        <dbReference type="ARBA" id="ARBA00016065"/>
    </source>
</evidence>
<keyword evidence="6" id="KW-0963">Cytoplasm</keyword>
<dbReference type="PANTHER" id="PTHR13108:SF9">
    <property type="entry name" value="CONDENSIN COMPLEX SUBUNIT 2"/>
    <property type="match status" value="1"/>
</dbReference>
<dbReference type="GO" id="GO:0051301">
    <property type="term" value="P:cell division"/>
    <property type="evidence" value="ECO:0007669"/>
    <property type="project" value="UniProtKB-KW"/>
</dbReference>
<keyword evidence="10" id="KW-0131">Cell cycle</keyword>
<comment type="similarity">
    <text evidence="3">Belongs to the CND2 (condensin subunit 2) family.</text>
</comment>
<evidence type="ECO:0000256" key="3">
    <source>
        <dbReference type="ARBA" id="ARBA00009471"/>
    </source>
</evidence>
<dbReference type="PANTHER" id="PTHR13108">
    <property type="entry name" value="CONDENSIN COMPLEX SUBUNIT 2"/>
    <property type="match status" value="1"/>
</dbReference>
<keyword evidence="8" id="KW-0498">Mitosis</keyword>
<evidence type="ECO:0000256" key="10">
    <source>
        <dbReference type="ARBA" id="ARBA00023306"/>
    </source>
</evidence>
<evidence type="ECO:0000256" key="1">
    <source>
        <dbReference type="ARBA" id="ARBA00004286"/>
    </source>
</evidence>
<dbReference type="GO" id="GO:0000796">
    <property type="term" value="C:condensin complex"/>
    <property type="evidence" value="ECO:0007669"/>
    <property type="project" value="InterPro"/>
</dbReference>
<keyword evidence="5" id="KW-0158">Chromosome</keyword>
<evidence type="ECO:0000256" key="6">
    <source>
        <dbReference type="ARBA" id="ARBA00022490"/>
    </source>
</evidence>
<accession>A0A1A9ZP38</accession>
<evidence type="ECO:0000256" key="8">
    <source>
        <dbReference type="ARBA" id="ARBA00022776"/>
    </source>
</evidence>
<dbReference type="EnsemblMetazoa" id="GPAI020635-RA">
    <property type="protein sequence ID" value="GPAI020635-PA"/>
    <property type="gene ID" value="GPAI020635"/>
</dbReference>
<dbReference type="GO" id="GO:0003682">
    <property type="term" value="F:chromatin binding"/>
    <property type="evidence" value="ECO:0007669"/>
    <property type="project" value="TreeGrafter"/>
</dbReference>
<reference evidence="11" key="2">
    <citation type="submission" date="2020-05" db="UniProtKB">
        <authorList>
            <consortium name="EnsemblMetazoa"/>
        </authorList>
    </citation>
    <scope>IDENTIFICATION</scope>
    <source>
        <strain evidence="11">IAEA</strain>
    </source>
</reference>
<dbReference type="Pfam" id="PF05786">
    <property type="entry name" value="Cnd2"/>
    <property type="match status" value="1"/>
</dbReference>
<evidence type="ECO:0000256" key="7">
    <source>
        <dbReference type="ARBA" id="ARBA00022618"/>
    </source>
</evidence>
<reference evidence="12" key="1">
    <citation type="submission" date="2014-03" db="EMBL/GenBank/DDBJ databases">
        <authorList>
            <person name="Aksoy S."/>
            <person name="Warren W."/>
            <person name="Wilson R.K."/>
        </authorList>
    </citation>
    <scope>NUCLEOTIDE SEQUENCE [LARGE SCALE GENOMIC DNA]</scope>
    <source>
        <strain evidence="12">IAEA</strain>
    </source>
</reference>
<comment type="subcellular location">
    <subcellularLocation>
        <location evidence="1">Chromosome</location>
    </subcellularLocation>
    <subcellularLocation>
        <location evidence="2">Cytoplasm</location>
    </subcellularLocation>
</comment>
<dbReference type="STRING" id="7398.A0A1A9ZP38"/>
<organism evidence="11 12">
    <name type="scientific">Glossina pallidipes</name>
    <name type="common">Tsetse fly</name>
    <dbReference type="NCBI Taxonomy" id="7398"/>
    <lineage>
        <taxon>Eukaryota</taxon>
        <taxon>Metazoa</taxon>
        <taxon>Ecdysozoa</taxon>
        <taxon>Arthropoda</taxon>
        <taxon>Hexapoda</taxon>
        <taxon>Insecta</taxon>
        <taxon>Pterygota</taxon>
        <taxon>Neoptera</taxon>
        <taxon>Endopterygota</taxon>
        <taxon>Diptera</taxon>
        <taxon>Brachycera</taxon>
        <taxon>Muscomorpha</taxon>
        <taxon>Hippoboscoidea</taxon>
        <taxon>Glossinidae</taxon>
        <taxon>Glossina</taxon>
    </lineage>
</organism>
<keyword evidence="12" id="KW-1185">Reference proteome</keyword>
<proteinExistence type="inferred from homology"/>
<keyword evidence="7" id="KW-0132">Cell division</keyword>